<evidence type="ECO:0000313" key="4">
    <source>
        <dbReference type="EMBL" id="GER93309.1"/>
    </source>
</evidence>
<dbReference type="GO" id="GO:0005829">
    <property type="term" value="C:cytosol"/>
    <property type="evidence" value="ECO:0007669"/>
    <property type="project" value="TreeGrafter"/>
</dbReference>
<dbReference type="InterPro" id="IPR005632">
    <property type="entry name" value="Chaperone_Skp"/>
</dbReference>
<protein>
    <recommendedName>
        <fullName evidence="5">OmpH family outer membrane protein</fullName>
    </recommendedName>
</protein>
<evidence type="ECO:0008006" key="5">
    <source>
        <dbReference type="Google" id="ProtNLM"/>
    </source>
</evidence>
<keyword evidence="3" id="KW-0175">Coiled coil</keyword>
<evidence type="ECO:0000256" key="1">
    <source>
        <dbReference type="ARBA" id="ARBA00009091"/>
    </source>
</evidence>
<dbReference type="GO" id="GO:0051082">
    <property type="term" value="F:unfolded protein binding"/>
    <property type="evidence" value="ECO:0007669"/>
    <property type="project" value="InterPro"/>
</dbReference>
<gene>
    <name evidence="4" type="ORF">A45J_1046</name>
</gene>
<dbReference type="GO" id="GO:0050821">
    <property type="term" value="P:protein stabilization"/>
    <property type="evidence" value="ECO:0007669"/>
    <property type="project" value="TreeGrafter"/>
</dbReference>
<dbReference type="AlphaFoldDB" id="A0A5J4L4Z0"/>
<proteinExistence type="inferred from homology"/>
<evidence type="ECO:0000256" key="3">
    <source>
        <dbReference type="SAM" id="Coils"/>
    </source>
</evidence>
<reference evidence="4" key="1">
    <citation type="submission" date="2019-10" db="EMBL/GenBank/DDBJ databases">
        <title>Metagenomic sequencing of thiosulfate-disproportionating enrichment culture.</title>
        <authorList>
            <person name="Umezawa K."/>
            <person name="Kojima H."/>
            <person name="Fukui M."/>
        </authorList>
    </citation>
    <scope>NUCLEOTIDE SEQUENCE</scope>
    <source>
        <strain evidence="4">45J</strain>
    </source>
</reference>
<dbReference type="Gene3D" id="3.30.910.20">
    <property type="entry name" value="Skp domain"/>
    <property type="match status" value="1"/>
</dbReference>
<dbReference type="PANTHER" id="PTHR35089:SF1">
    <property type="entry name" value="CHAPERONE PROTEIN SKP"/>
    <property type="match status" value="1"/>
</dbReference>
<keyword evidence="2" id="KW-0732">Signal</keyword>
<dbReference type="SMART" id="SM00935">
    <property type="entry name" value="OmpH"/>
    <property type="match status" value="1"/>
</dbReference>
<comment type="similarity">
    <text evidence="1">Belongs to the Skp family.</text>
</comment>
<dbReference type="Pfam" id="PF03938">
    <property type="entry name" value="OmpH"/>
    <property type="match status" value="1"/>
</dbReference>
<organism evidence="4">
    <name type="scientific">hot springs metagenome</name>
    <dbReference type="NCBI Taxonomy" id="433727"/>
    <lineage>
        <taxon>unclassified sequences</taxon>
        <taxon>metagenomes</taxon>
        <taxon>ecological metagenomes</taxon>
    </lineage>
</organism>
<comment type="caution">
    <text evidence="4">The sequence shown here is derived from an EMBL/GenBank/DDBJ whole genome shotgun (WGS) entry which is preliminary data.</text>
</comment>
<feature type="coiled-coil region" evidence="3">
    <location>
        <begin position="57"/>
        <end position="121"/>
    </location>
</feature>
<dbReference type="SUPFAM" id="SSF111384">
    <property type="entry name" value="OmpH-like"/>
    <property type="match status" value="1"/>
</dbReference>
<dbReference type="InterPro" id="IPR024930">
    <property type="entry name" value="Skp_dom_sf"/>
</dbReference>
<evidence type="ECO:0000256" key="2">
    <source>
        <dbReference type="ARBA" id="ARBA00022729"/>
    </source>
</evidence>
<sequence>MKKILVVVVLSFCLLSVGMIPQKSNAEALKVGIVDLLRALNESEAGKRAKADLESLIKSKQTSIEEKGKNIEKLKAELEKQAAIISAEAKKAKEEELERLIRDYQRVVADSQAEVKKKEGELTGEILKDLREMINKIAQEEGYNLILENAEGLVLYANKSLDLTDKVIKRYNESKAGKK</sequence>
<name>A0A5J4L4Z0_9ZZZZ</name>
<dbReference type="EMBL" id="BLAB01000001">
    <property type="protein sequence ID" value="GER93309.1"/>
    <property type="molecule type" value="Genomic_DNA"/>
</dbReference>
<dbReference type="PANTHER" id="PTHR35089">
    <property type="entry name" value="CHAPERONE PROTEIN SKP"/>
    <property type="match status" value="1"/>
</dbReference>
<accession>A0A5J4L4Z0</accession>